<dbReference type="InterPro" id="IPR035647">
    <property type="entry name" value="EFG_III/V"/>
</dbReference>
<dbReference type="FunFam" id="3.30.70.870:FF:000001">
    <property type="entry name" value="Elongation factor G"/>
    <property type="match status" value="1"/>
</dbReference>
<dbReference type="NCBIfam" id="NF009381">
    <property type="entry name" value="PRK12740.1-5"/>
    <property type="match status" value="1"/>
</dbReference>
<keyword evidence="2 8" id="KW-0251">Elongation factor</keyword>
<dbReference type="GO" id="GO:0032790">
    <property type="term" value="P:ribosome disassembly"/>
    <property type="evidence" value="ECO:0007669"/>
    <property type="project" value="TreeGrafter"/>
</dbReference>
<evidence type="ECO:0000259" key="7">
    <source>
        <dbReference type="SMART" id="SM00889"/>
    </source>
</evidence>
<dbReference type="AlphaFoldDB" id="A0A932DSP5"/>
<feature type="non-terminal residue" evidence="8">
    <location>
        <position position="1"/>
    </location>
</feature>
<gene>
    <name evidence="8" type="primary">fusA</name>
    <name evidence="8" type="ORF">HYV66_02760</name>
</gene>
<dbReference type="NCBIfam" id="TIGR00484">
    <property type="entry name" value="EF-G"/>
    <property type="match status" value="1"/>
</dbReference>
<dbReference type="FunFam" id="3.30.230.10:FF:000003">
    <property type="entry name" value="Elongation factor G"/>
    <property type="match status" value="1"/>
</dbReference>
<dbReference type="EMBL" id="JACPHQ010000038">
    <property type="protein sequence ID" value="MBI2466122.1"/>
    <property type="molecule type" value="Genomic_DNA"/>
</dbReference>
<evidence type="ECO:0000259" key="6">
    <source>
        <dbReference type="SMART" id="SM00838"/>
    </source>
</evidence>
<dbReference type="Gene3D" id="3.30.230.10">
    <property type="match status" value="1"/>
</dbReference>
<dbReference type="PANTHER" id="PTHR43261">
    <property type="entry name" value="TRANSLATION ELONGATION FACTOR G-RELATED"/>
    <property type="match status" value="1"/>
</dbReference>
<comment type="caution">
    <text evidence="8">The sequence shown here is derived from an EMBL/GenBank/DDBJ whole genome shotgun (WGS) entry which is preliminary data.</text>
</comment>
<dbReference type="CDD" id="cd16262">
    <property type="entry name" value="EFG_III"/>
    <property type="match status" value="1"/>
</dbReference>
<dbReference type="Pfam" id="PF14492">
    <property type="entry name" value="EFG_III"/>
    <property type="match status" value="1"/>
</dbReference>
<dbReference type="Pfam" id="PF22042">
    <property type="entry name" value="EF-G_D2"/>
    <property type="match status" value="1"/>
</dbReference>
<dbReference type="CDD" id="cd03713">
    <property type="entry name" value="EFG_mtEFG_C"/>
    <property type="match status" value="1"/>
</dbReference>
<dbReference type="Pfam" id="PF03764">
    <property type="entry name" value="EFG_IV"/>
    <property type="match status" value="1"/>
</dbReference>
<dbReference type="Gene3D" id="2.40.30.10">
    <property type="entry name" value="Translation factors"/>
    <property type="match status" value="1"/>
</dbReference>
<dbReference type="GO" id="GO:0003746">
    <property type="term" value="F:translation elongation factor activity"/>
    <property type="evidence" value="ECO:0007669"/>
    <property type="project" value="UniProtKB-UniRule"/>
</dbReference>
<protein>
    <recommendedName>
        <fullName evidence="5">Elongation factor G</fullName>
    </recommendedName>
</protein>
<evidence type="ECO:0000313" key="9">
    <source>
        <dbReference type="Proteomes" id="UP000709672"/>
    </source>
</evidence>
<dbReference type="InterPro" id="IPR014721">
    <property type="entry name" value="Ribsml_uS5_D2-typ_fold_subgr"/>
</dbReference>
<dbReference type="GO" id="GO:0005525">
    <property type="term" value="F:GTP binding"/>
    <property type="evidence" value="ECO:0007669"/>
    <property type="project" value="UniProtKB-UniRule"/>
</dbReference>
<dbReference type="InterPro" id="IPR009022">
    <property type="entry name" value="EFG_III"/>
</dbReference>
<proteinExistence type="predicted"/>
<dbReference type="Gene3D" id="3.30.70.240">
    <property type="match status" value="1"/>
</dbReference>
<evidence type="ECO:0000256" key="3">
    <source>
        <dbReference type="ARBA" id="ARBA00022917"/>
    </source>
</evidence>
<dbReference type="InterPro" id="IPR047872">
    <property type="entry name" value="EFG_IV"/>
</dbReference>
<dbReference type="CDD" id="cd04088">
    <property type="entry name" value="EFG_mtEFG_II"/>
    <property type="match status" value="1"/>
</dbReference>
<organism evidence="8 9">
    <name type="scientific">Candidatus Sungiibacteriota bacterium</name>
    <dbReference type="NCBI Taxonomy" id="2750080"/>
    <lineage>
        <taxon>Bacteria</taxon>
        <taxon>Candidatus Sungiibacteriota</taxon>
    </lineage>
</organism>
<evidence type="ECO:0000256" key="2">
    <source>
        <dbReference type="ARBA" id="ARBA00022768"/>
    </source>
</evidence>
<dbReference type="InterPro" id="IPR020568">
    <property type="entry name" value="Ribosomal_Su5_D2-typ_SF"/>
</dbReference>
<dbReference type="SUPFAM" id="SSF54980">
    <property type="entry name" value="EF-G C-terminal domain-like"/>
    <property type="match status" value="2"/>
</dbReference>
<dbReference type="SMART" id="SM00838">
    <property type="entry name" value="EFG_C"/>
    <property type="match status" value="1"/>
</dbReference>
<dbReference type="PANTHER" id="PTHR43261:SF1">
    <property type="entry name" value="RIBOSOME-RELEASING FACTOR 2, MITOCHONDRIAL"/>
    <property type="match status" value="1"/>
</dbReference>
<evidence type="ECO:0000256" key="4">
    <source>
        <dbReference type="ARBA" id="ARBA00023134"/>
    </source>
</evidence>
<dbReference type="InterPro" id="IPR000640">
    <property type="entry name" value="EFG_V-like"/>
</dbReference>
<dbReference type="InterPro" id="IPR004540">
    <property type="entry name" value="Transl_elong_EFG/EF2"/>
</dbReference>
<keyword evidence="4" id="KW-0342">GTP-binding</keyword>
<dbReference type="Pfam" id="PF00679">
    <property type="entry name" value="EFG_C"/>
    <property type="match status" value="1"/>
</dbReference>
<dbReference type="InterPro" id="IPR041095">
    <property type="entry name" value="EFG_II"/>
</dbReference>
<evidence type="ECO:0000313" key="8">
    <source>
        <dbReference type="EMBL" id="MBI2466122.1"/>
    </source>
</evidence>
<dbReference type="FunFam" id="2.40.30.10:FF:000006">
    <property type="entry name" value="Elongation factor G"/>
    <property type="match status" value="1"/>
</dbReference>
<dbReference type="SUPFAM" id="SSF50447">
    <property type="entry name" value="Translation proteins"/>
    <property type="match status" value="1"/>
</dbReference>
<keyword evidence="1" id="KW-0547">Nucleotide-binding</keyword>
<reference evidence="8" key="1">
    <citation type="submission" date="2020-07" db="EMBL/GenBank/DDBJ databases">
        <title>Huge and variable diversity of episymbiotic CPR bacteria and DPANN archaea in groundwater ecosystems.</title>
        <authorList>
            <person name="He C.Y."/>
            <person name="Keren R."/>
            <person name="Whittaker M."/>
            <person name="Farag I.F."/>
            <person name="Doudna J."/>
            <person name="Cate J.H.D."/>
            <person name="Banfield J.F."/>
        </authorList>
    </citation>
    <scope>NUCLEOTIDE SEQUENCE</scope>
    <source>
        <strain evidence="8">NC_groundwater_418_Ag_B-0.1um_45_10</strain>
    </source>
</reference>
<dbReference type="CDD" id="cd01434">
    <property type="entry name" value="EFG_mtEFG1_IV"/>
    <property type="match status" value="1"/>
</dbReference>
<dbReference type="SUPFAM" id="SSF54211">
    <property type="entry name" value="Ribosomal protein S5 domain 2-like"/>
    <property type="match status" value="1"/>
</dbReference>
<name>A0A932DSP5_9BACT</name>
<dbReference type="SMART" id="SM00889">
    <property type="entry name" value="EFG_IV"/>
    <property type="match status" value="1"/>
</dbReference>
<dbReference type="InterPro" id="IPR005517">
    <property type="entry name" value="Transl_elong_EFG/EF2_IV"/>
</dbReference>
<feature type="domain" description="Elongation factor EFG" evidence="6">
    <location>
        <begin position="420"/>
        <end position="515"/>
    </location>
</feature>
<dbReference type="FunFam" id="3.30.70.240:FF:000001">
    <property type="entry name" value="Elongation factor G"/>
    <property type="match status" value="1"/>
</dbReference>
<keyword evidence="3" id="KW-0648">Protein biosynthesis</keyword>
<evidence type="ECO:0000256" key="1">
    <source>
        <dbReference type="ARBA" id="ARBA00022741"/>
    </source>
</evidence>
<dbReference type="InterPro" id="IPR009000">
    <property type="entry name" value="Transl_B-barrel_sf"/>
</dbReference>
<sequence length="521" mass="57445">IKMKAYGFEGEHGEQIVEMAIPEDMKSDAEKFQAELIEKIVETDDVLMERYLGGEKPGLNELRKTLRAATISGKLIPVLCGSALKNKGVQLMLDAVFYYLPSPVDLPAVKGINPKTNAEEERPANDEAPFSGLAFKVASDPFVGQLTFFRVYSGKLEAGSYVLNVNKNQKERIGRILRMHANHREEVKEIFAGEIGAAVGLKYTRTGDTLAVEDKPILLEQIIFPEPVISVRIEPKTKADQEKMGLALHRLADEDPTFRIKGDEDTGDTLIAGMGELHLEIIVDRMKREFKVDANVGRPQVAYKETVKSTAEAEGKYIRQSGGRGQYGHVRLRLEPLDRGAGFEFVNAIKGGAIPQEFIPAVEKGIKEAIDKGVVAGYPVVDVKATLYDGSFHEVDSSEMAFKIAGSMAFQEGARRAQAVLLEPIMKVEVIVPEKFLGEVTGDLSSKRARIEQMFARSGTSAVGDSALKVIDAKVPLSEMFGYSTQLRSLSEGRASYTMEFSHYEEVPKNIAEEIISGRRK</sequence>
<dbReference type="InterPro" id="IPR035649">
    <property type="entry name" value="EFG_V"/>
</dbReference>
<dbReference type="Gene3D" id="3.30.70.870">
    <property type="entry name" value="Elongation Factor G (Translational Gtpase), domain 3"/>
    <property type="match status" value="1"/>
</dbReference>
<dbReference type="InterPro" id="IPR053905">
    <property type="entry name" value="EF-G-like_DII"/>
</dbReference>
<dbReference type="Proteomes" id="UP000709672">
    <property type="component" value="Unassembled WGS sequence"/>
</dbReference>
<dbReference type="InterPro" id="IPR027417">
    <property type="entry name" value="P-loop_NTPase"/>
</dbReference>
<dbReference type="Gene3D" id="3.40.50.300">
    <property type="entry name" value="P-loop containing nucleotide triphosphate hydrolases"/>
    <property type="match status" value="1"/>
</dbReference>
<dbReference type="SUPFAM" id="SSF52540">
    <property type="entry name" value="P-loop containing nucleoside triphosphate hydrolases"/>
    <property type="match status" value="1"/>
</dbReference>
<feature type="domain" description="Translation elongation factor EFG/EF2" evidence="7">
    <location>
        <begin position="300"/>
        <end position="418"/>
    </location>
</feature>
<accession>A0A932DSP5</accession>
<evidence type="ECO:0000256" key="5">
    <source>
        <dbReference type="NCBIfam" id="TIGR00484"/>
    </source>
</evidence>